<sequence>MDDDSFGPRLAGHFDFTLRFEHGFFQVLPASVMILMIPYFIRLVLKSPAVARAGVLLSLKLALAIAIAAIQLARVVLWYNSALNTPMAQVGSILSFLASLGTIAVAYASHKHCVQPATFLCLFLSGTFFLDLASVYTYFHRDSLRTLTWVTCTLPVLKLALVVAEEISKRPLLMSQEAQAEFGDELLAGFWSRSTFAWINPLLMFGFRNDIKSDGLPKLCHQFDSEAQFLAFKRHWDKSNKKDKFALLKCCIMANPWPFVHIIIPRLIQIGILFSQPFLLQDVVNFVSGTAPNDGIPQDQRGTGLIFATALVFFTRTITQNMFSHLRNQIVVSNRGILSTAIYRKTLNLPATEAEELASITLIAADIAGIERLISVCYDSWALLVETGVGLGVLSLFVGPASILVLVSATIVTILARYIAAQIIKTRKKWNAYMSVRVAETSTLLAQIRDLKMLGLAPSASVHLQKMYDTEVALAVNDRKMVALTFGVTSLAETSGSMLVIAGALFWTRAAHTIPTARFFSILTVTGIISGQWSWFLRTLPQWAAGYACLTRVQDYLNKDESSDPREQLLHAPENGGSDSSTKLSLQTEKREQYSIKIYNLVVCMDKDDTPTLKDITALIPAGETTMLYGAVGCGKSTFLRTLLGAIALKSGTVSLSSLSIAYAAQTTWIINASIRVNIVGHKAYNPDLYRKVVYICALDVDFQQLPDGDETMAGNAGASLSGGQKQRVSIARALYFEADITVLDDPLSALDKETSALVRRRLFAEGNATAQGRTMVMSTSMREHLADAQNILHITDDGRINKVSLEEAVTHPEDFSREITSHKMTKPDDVESVEDPPAVKEDDETPKKAAQSTRKDRGDFSLYKYYLAPAGALRVISWGFLTIWGSLSENFHVIFARIWQESDPANKLYYIGFAIICMNYPVAIASGAMFYYFIIHVRASTGLHKTLAAATFGATYEFLTNEDAGSILNRFSQDMAMGAQQVAAFFLPTTFRGITVLIDIGIISSGARYAAAIIPLFLFVTIGIQQYYLRTSRQLRFLELDTAKDMVRHLTETAHGIEHIRAFRWQDQVTKHFQTVFDVTQRPLYFLSCIQLWLKGILGFSTAVAAIIVVSMAVKFPHTASASSMGLALMTLIEFSEHLDDFISSSVDLETALGAVARIRAYGASTPAEMHPAGAMVPKDWPESGRVELNSLSAFYKPRDAAPFSPTSNITVVVEPGETLGVVGRTGSGKSTVLLSILNLLEYTGTINIDGREIRSLPPDELRARITTITQSAVTDDESNKRQVTRHEAEEWARRNGILEYVETSAKSGENVENAFMRVAERIYQNIQAGKYDLNDRRSGVKGPSAGGSRQVKLAAGAGKSMTGGCC</sequence>
<keyword evidence="2" id="KW-1185">Reference proteome</keyword>
<reference evidence="1" key="1">
    <citation type="submission" date="2022-07" db="EMBL/GenBank/DDBJ databases">
        <title>Genome Sequence of Lecanicillium saksenae.</title>
        <authorList>
            <person name="Buettner E."/>
        </authorList>
    </citation>
    <scope>NUCLEOTIDE SEQUENCE</scope>
    <source>
        <strain evidence="1">VT-O1</strain>
    </source>
</reference>
<gene>
    <name evidence="1" type="ORF">NLG97_g4290</name>
</gene>
<name>A0ACC1QYC5_9HYPO</name>
<proteinExistence type="predicted"/>
<evidence type="ECO:0000313" key="1">
    <source>
        <dbReference type="EMBL" id="KAJ3494104.1"/>
    </source>
</evidence>
<dbReference type="EMBL" id="JANAKD010000414">
    <property type="protein sequence ID" value="KAJ3494104.1"/>
    <property type="molecule type" value="Genomic_DNA"/>
</dbReference>
<evidence type="ECO:0000313" key="2">
    <source>
        <dbReference type="Proteomes" id="UP001148737"/>
    </source>
</evidence>
<dbReference type="Proteomes" id="UP001148737">
    <property type="component" value="Unassembled WGS sequence"/>
</dbReference>
<comment type="caution">
    <text evidence="1">The sequence shown here is derived from an EMBL/GenBank/DDBJ whole genome shotgun (WGS) entry which is preliminary data.</text>
</comment>
<accession>A0ACC1QYC5</accession>
<protein>
    <submittedName>
        <fullName evidence="1">Uncharacterized protein</fullName>
    </submittedName>
</protein>
<organism evidence="1 2">
    <name type="scientific">Lecanicillium saksenae</name>
    <dbReference type="NCBI Taxonomy" id="468837"/>
    <lineage>
        <taxon>Eukaryota</taxon>
        <taxon>Fungi</taxon>
        <taxon>Dikarya</taxon>
        <taxon>Ascomycota</taxon>
        <taxon>Pezizomycotina</taxon>
        <taxon>Sordariomycetes</taxon>
        <taxon>Hypocreomycetidae</taxon>
        <taxon>Hypocreales</taxon>
        <taxon>Cordycipitaceae</taxon>
        <taxon>Lecanicillium</taxon>
    </lineage>
</organism>